<keyword evidence="2" id="KW-1185">Reference proteome</keyword>
<proteinExistence type="predicted"/>
<comment type="caution">
    <text evidence="1">The sequence shown here is derived from an EMBL/GenBank/DDBJ whole genome shotgun (WGS) entry which is preliminary data.</text>
</comment>
<gene>
    <name evidence="1" type="ORF">HINF_LOCUS5938</name>
</gene>
<dbReference type="Proteomes" id="UP001642409">
    <property type="component" value="Unassembled WGS sequence"/>
</dbReference>
<organism evidence="1 2">
    <name type="scientific">Hexamita inflata</name>
    <dbReference type="NCBI Taxonomy" id="28002"/>
    <lineage>
        <taxon>Eukaryota</taxon>
        <taxon>Metamonada</taxon>
        <taxon>Diplomonadida</taxon>
        <taxon>Hexamitidae</taxon>
        <taxon>Hexamitinae</taxon>
        <taxon>Hexamita</taxon>
    </lineage>
</organism>
<dbReference type="EMBL" id="CAXDID020000011">
    <property type="protein sequence ID" value="CAL5979931.1"/>
    <property type="molecule type" value="Genomic_DNA"/>
</dbReference>
<reference evidence="1 2" key="1">
    <citation type="submission" date="2024-07" db="EMBL/GenBank/DDBJ databases">
        <authorList>
            <person name="Akdeniz Z."/>
        </authorList>
    </citation>
    <scope>NUCLEOTIDE SEQUENCE [LARGE SCALE GENOMIC DNA]</scope>
</reference>
<sequence length="1235" mass="142875">MLLQLLIQEDAEQPNLQSRTITIKSSRLLLKQALQPLFQRLLLSEADFSLQYKIVVCLSQTQQLQLQLAKSIDEQLQNIPDPLILYCVKSELNLVYKQQILYPQVRVDQLPPQEIVNPTQQMQKPQIPPEELLQIKIKNNQTLKPVFVSAQLPYFHPTQNLTLPFSLVVDTRGYNELNSYIPPPQIVKQIENQLGCSHITSFQLKSNVSDPKTNPNAFEVMSILRYNGTFVLAYMQVSTNPHILRVNQALPFLSTMWFRYEIEKQICQVYNEFGSIKFHCDSAGQICYLKGLVNVYLEVNSQKSVKSLLLQLKDIRALQVENLPAIEQKDQSDFTNPLLDQFKYFLHNTANILSLVQLDDNIFTAEKKQYYKKQPGYDPKDAFIFFNVLRKVLIDTDGEKQNEFFAFLVQQIEETEQRIAFSACMFATFCVKALLINTALKRMDWPQQALEFVSSIALGETSLSRNSHNGYLIETCYSVLYMIQLIQEGITSENANTQQQNKNISVIQASISNDTLDLQPTLIGQYILGSFAPDELFYVVHKLLHGNPIRQVILAENCAPQLRKLDQEKFTFLQKHLRINNEKLLINLLQPESVSNSVHLQVINTFIFNGDEHIQTINGQIPTQFIQNNPLSEEDILELWQYQLQFKHDAMTFVDQIKPFTAKLARSIKQVNQLLNLNNVQLFDFDSVNNVIYCTVCSYENYQKHEDQRKLSEVIAENPKLEQAISLLSYWRLEKCQSFSDLYQTGIDRFVKPEIYVREIVIPTRQQFATNSLIYLLHIQQNQAFTQQLKAKFTDNVIQPHNYHQDFMNRLEQVTFKLPNSLLVSKMQLTPAQDVALYNYFECVETAVRNDQYKEIVVQNKAETEAEIKQVLHGIVEKISLTVAKNKLTQQLRSGLQQFESGLKKEQDTLQMKHSQSLNQTEKDLKNFKPVKYSSQNPPYLQFQLQFLLLSQRYNYLCKAGHEMMDSMKACQCLNQECVIPLIPQQYKINSQSKQFKGETITLLCADGEVKVPEACSRMILHSSKLIAINERKQVIEEFVKFLGETTILSDVLQQKYDLSSFLVASTSTTCLIGLLGCHLSQPDTQLLEAIKKFSFDDAVRRIYVHPLFDYYCFICYQASIDYELYRERWDVFLAFKVLKRFLEQKYAVSEDALKLLFRKVTNIDLQQFTVPLQETLDVLSRIAPQMKSVTIKNLNEPIITSLQKLRQLNQVLVVDKTSSMGWVDLLSVSVRWVE</sequence>
<evidence type="ECO:0000313" key="2">
    <source>
        <dbReference type="Proteomes" id="UP001642409"/>
    </source>
</evidence>
<protein>
    <submittedName>
        <fullName evidence="1">Hypothetical_protein</fullName>
    </submittedName>
</protein>
<evidence type="ECO:0000313" key="1">
    <source>
        <dbReference type="EMBL" id="CAL5979931.1"/>
    </source>
</evidence>
<accession>A0ABP1GVB9</accession>
<name>A0ABP1GVB9_9EUKA</name>